<dbReference type="GO" id="GO:0003700">
    <property type="term" value="F:DNA-binding transcription factor activity"/>
    <property type="evidence" value="ECO:0007669"/>
    <property type="project" value="TreeGrafter"/>
</dbReference>
<evidence type="ECO:0000313" key="5">
    <source>
        <dbReference type="Proteomes" id="UP000232638"/>
    </source>
</evidence>
<dbReference type="PANTHER" id="PTHR30055:SF178">
    <property type="entry name" value="POSSIBLE TRANSCRIPTIONAL REGULATORY PROTEIN"/>
    <property type="match status" value="1"/>
</dbReference>
<dbReference type="Pfam" id="PF17929">
    <property type="entry name" value="TetR_C_34"/>
    <property type="match status" value="1"/>
</dbReference>
<evidence type="ECO:0000259" key="3">
    <source>
        <dbReference type="PROSITE" id="PS50977"/>
    </source>
</evidence>
<evidence type="ECO:0000256" key="1">
    <source>
        <dbReference type="ARBA" id="ARBA00023125"/>
    </source>
</evidence>
<proteinExistence type="predicted"/>
<protein>
    <recommendedName>
        <fullName evidence="3">HTH tetR-type domain-containing protein</fullName>
    </recommendedName>
</protein>
<dbReference type="InterPro" id="IPR009057">
    <property type="entry name" value="Homeodomain-like_sf"/>
</dbReference>
<accession>A0A2K8UFP8</accession>
<dbReference type="PANTHER" id="PTHR30055">
    <property type="entry name" value="HTH-TYPE TRANSCRIPTIONAL REGULATOR RUTR"/>
    <property type="match status" value="1"/>
</dbReference>
<name>A0A2K8UFP8_9GAMM</name>
<dbReference type="PRINTS" id="PR00455">
    <property type="entry name" value="HTHTETR"/>
</dbReference>
<evidence type="ECO:0000256" key="2">
    <source>
        <dbReference type="PROSITE-ProRule" id="PRU00335"/>
    </source>
</evidence>
<dbReference type="EMBL" id="CP020370">
    <property type="protein sequence ID" value="AUB84403.1"/>
    <property type="molecule type" value="Genomic_DNA"/>
</dbReference>
<keyword evidence="1 2" id="KW-0238">DNA-binding</keyword>
<dbReference type="InterPro" id="IPR041483">
    <property type="entry name" value="TetR_C_34"/>
</dbReference>
<organism evidence="4 5">
    <name type="scientific">Candidatus Thiodictyon syntrophicum</name>
    <dbReference type="NCBI Taxonomy" id="1166950"/>
    <lineage>
        <taxon>Bacteria</taxon>
        <taxon>Pseudomonadati</taxon>
        <taxon>Pseudomonadota</taxon>
        <taxon>Gammaproteobacteria</taxon>
        <taxon>Chromatiales</taxon>
        <taxon>Chromatiaceae</taxon>
        <taxon>Thiodictyon</taxon>
    </lineage>
</organism>
<dbReference type="OrthoDB" id="2356263at2"/>
<reference evidence="4 5" key="1">
    <citation type="submission" date="2017-03" db="EMBL/GenBank/DDBJ databases">
        <title>Complete genome sequence of Candidatus 'Thiodictyon syntrophicum' sp. nov. strain Cad16T, a photolithoautotroph purple sulfur bacterium isolated from an alpine meromictic lake.</title>
        <authorList>
            <person name="Luedin S.M."/>
            <person name="Pothier J.F."/>
            <person name="Danza F."/>
            <person name="Storelli N."/>
            <person name="Wittwer M."/>
            <person name="Tonolla M."/>
        </authorList>
    </citation>
    <scope>NUCLEOTIDE SEQUENCE [LARGE SCALE GENOMIC DNA]</scope>
    <source>
        <strain evidence="4 5">Cad16T</strain>
    </source>
</reference>
<feature type="domain" description="HTH tetR-type" evidence="3">
    <location>
        <begin position="14"/>
        <end position="74"/>
    </location>
</feature>
<dbReference type="SUPFAM" id="SSF46689">
    <property type="entry name" value="Homeodomain-like"/>
    <property type="match status" value="1"/>
</dbReference>
<dbReference type="InterPro" id="IPR050109">
    <property type="entry name" value="HTH-type_TetR-like_transc_reg"/>
</dbReference>
<feature type="DNA-binding region" description="H-T-H motif" evidence="2">
    <location>
        <begin position="37"/>
        <end position="56"/>
    </location>
</feature>
<keyword evidence="5" id="KW-1185">Reference proteome</keyword>
<dbReference type="PROSITE" id="PS50977">
    <property type="entry name" value="HTH_TETR_2"/>
    <property type="match status" value="1"/>
</dbReference>
<dbReference type="Gene3D" id="1.10.357.10">
    <property type="entry name" value="Tetracycline Repressor, domain 2"/>
    <property type="match status" value="1"/>
</dbReference>
<dbReference type="Pfam" id="PF00440">
    <property type="entry name" value="TetR_N"/>
    <property type="match status" value="1"/>
</dbReference>
<dbReference type="RefSeq" id="WP_100922059.1">
    <property type="nucleotide sequence ID" value="NZ_CP020370.1"/>
</dbReference>
<gene>
    <name evidence="4" type="ORF">THSYN_28010</name>
</gene>
<dbReference type="AlphaFoldDB" id="A0A2K8UFP8"/>
<sequence length="231" mass="24920">MAIRQRAIQAEDKQERRDAILDAAEQVLADAPERVASVAEVASRAGLAKGTVYLYFPGKEELLLAVHERWVDGFFHDLIALVESEPGVDFDAVFALARTHLIDPPLFMPLAARCFGLMAHSLAPASVLAFKQRMAARMERAGTGVERHFPAPGEAPGLEPGRGVAMLRRSYALTLGLWQMSAAVGGGAWCTMAGPQLPAAFAWHYPTELEAALRALWRGMIGSAASEVTPT</sequence>
<dbReference type="GO" id="GO:0000976">
    <property type="term" value="F:transcription cis-regulatory region binding"/>
    <property type="evidence" value="ECO:0007669"/>
    <property type="project" value="TreeGrafter"/>
</dbReference>
<dbReference type="Proteomes" id="UP000232638">
    <property type="component" value="Chromosome"/>
</dbReference>
<evidence type="ECO:0000313" key="4">
    <source>
        <dbReference type="EMBL" id="AUB84403.1"/>
    </source>
</evidence>
<dbReference type="InterPro" id="IPR001647">
    <property type="entry name" value="HTH_TetR"/>
</dbReference>
<dbReference type="KEGG" id="tsy:THSYN_28010"/>